<proteinExistence type="inferred from homology"/>
<dbReference type="AlphaFoldDB" id="A0A328A961"/>
<evidence type="ECO:0000256" key="3">
    <source>
        <dbReference type="ARBA" id="ARBA00022630"/>
    </source>
</evidence>
<feature type="domain" description="Rhodanese" evidence="5">
    <location>
        <begin position="456"/>
        <end position="542"/>
    </location>
</feature>
<reference evidence="6 7" key="1">
    <citation type="journal article" date="2018" name="Front. Microbiol.">
        <title>Description and Comparative Genomics of Macrococcus caseolyticus subsp. hominis subsp. nov., Macrococcus goetzii sp. nov., Macrococcus epidermidis sp. nov., and Macrococcus bohemicus sp. nov., Novel Macrococci From Human Clinical Material With Virulence Potential and Suspected Uptake of Foreign DNA by Natural Transformation.</title>
        <authorList>
            <person name="Maslanova I."/>
            <person name="Wertheimer Z."/>
            <person name="Sedlacek I."/>
            <person name="Svec P."/>
            <person name="Indrakova A."/>
            <person name="Kovarovic V."/>
            <person name="Schumann P."/>
            <person name="Sproer C."/>
            <person name="Kralova S."/>
            <person name="Sedo O."/>
            <person name="Kristofova L."/>
            <person name="Vrbovska V."/>
            <person name="Fuzik T."/>
            <person name="Petras P."/>
            <person name="Zdrahal Z."/>
            <person name="Ruzickova V."/>
            <person name="Doskar J."/>
            <person name="Pantucek R."/>
        </authorList>
    </citation>
    <scope>NUCLEOTIDE SEQUENCE [LARGE SCALE GENOMIC DNA]</scope>
    <source>
        <strain evidence="6 7">03/115</strain>
    </source>
</reference>
<dbReference type="Pfam" id="PF13686">
    <property type="entry name" value="DrsE_2"/>
    <property type="match status" value="1"/>
</dbReference>
<dbReference type="InterPro" id="IPR036188">
    <property type="entry name" value="FAD/NAD-bd_sf"/>
</dbReference>
<dbReference type="PANTHER" id="PTHR43429">
    <property type="entry name" value="PYRIDINE NUCLEOTIDE-DISULFIDE OXIDOREDUCTASE DOMAIN-CONTAINING"/>
    <property type="match status" value="1"/>
</dbReference>
<dbReference type="SUPFAM" id="SSF51905">
    <property type="entry name" value="FAD/NAD(P)-binding domain"/>
    <property type="match status" value="2"/>
</dbReference>
<dbReference type="RefSeq" id="WP_111745307.1">
    <property type="nucleotide sequence ID" value="NZ_DALZDE010000004.1"/>
</dbReference>
<dbReference type="Pfam" id="PF02852">
    <property type="entry name" value="Pyr_redox_dim"/>
    <property type="match status" value="1"/>
</dbReference>
<protein>
    <submittedName>
        <fullName evidence="6">Pyridine nucleotide-disulfide oxidoreductase</fullName>
    </submittedName>
</protein>
<accession>A0A328A961</accession>
<dbReference type="PRINTS" id="PR00411">
    <property type="entry name" value="PNDRDTASEI"/>
</dbReference>
<dbReference type="InterPro" id="IPR016156">
    <property type="entry name" value="FAD/NAD-linked_Rdtase_dimer_sf"/>
</dbReference>
<comment type="cofactor">
    <cofactor evidence="1">
        <name>FAD</name>
        <dbReference type="ChEBI" id="CHEBI:57692"/>
    </cofactor>
</comment>
<dbReference type="Gene3D" id="3.40.1260.10">
    <property type="entry name" value="DsrEFH-like"/>
    <property type="match status" value="1"/>
</dbReference>
<dbReference type="InterPro" id="IPR001763">
    <property type="entry name" value="Rhodanese-like_dom"/>
</dbReference>
<dbReference type="InterPro" id="IPR032836">
    <property type="entry name" value="DsrE2-like"/>
</dbReference>
<dbReference type="Pfam" id="PF07992">
    <property type="entry name" value="Pyr_redox_2"/>
    <property type="match status" value="1"/>
</dbReference>
<organism evidence="6 7">
    <name type="scientific">Macrococcoides bohemicum</name>
    <dbReference type="NCBI Taxonomy" id="1903056"/>
    <lineage>
        <taxon>Bacteria</taxon>
        <taxon>Bacillati</taxon>
        <taxon>Bacillota</taxon>
        <taxon>Bacilli</taxon>
        <taxon>Bacillales</taxon>
        <taxon>Staphylococcaceae</taxon>
        <taxon>Macrococcoides</taxon>
    </lineage>
</organism>
<dbReference type="InterPro" id="IPR036868">
    <property type="entry name" value="TusA-like_sf"/>
</dbReference>
<evidence type="ECO:0000259" key="5">
    <source>
        <dbReference type="PROSITE" id="PS50206"/>
    </source>
</evidence>
<evidence type="ECO:0000256" key="1">
    <source>
        <dbReference type="ARBA" id="ARBA00001974"/>
    </source>
</evidence>
<dbReference type="InterPro" id="IPR036873">
    <property type="entry name" value="Rhodanese-like_dom_sf"/>
</dbReference>
<dbReference type="PROSITE" id="PS50206">
    <property type="entry name" value="RHODANESE_3"/>
    <property type="match status" value="1"/>
</dbReference>
<evidence type="ECO:0000313" key="6">
    <source>
        <dbReference type="EMBL" id="RAK49848.1"/>
    </source>
</evidence>
<evidence type="ECO:0000313" key="7">
    <source>
        <dbReference type="Proteomes" id="UP000249579"/>
    </source>
</evidence>
<dbReference type="SUPFAM" id="SSF55424">
    <property type="entry name" value="FAD/NAD-linked reductases, dimerisation (C-terminal) domain"/>
    <property type="match status" value="1"/>
</dbReference>
<dbReference type="InterPro" id="IPR023753">
    <property type="entry name" value="FAD/NAD-binding_dom"/>
</dbReference>
<name>A0A328A961_9STAP</name>
<dbReference type="GO" id="GO:0016491">
    <property type="term" value="F:oxidoreductase activity"/>
    <property type="evidence" value="ECO:0007669"/>
    <property type="project" value="InterPro"/>
</dbReference>
<comment type="similarity">
    <text evidence="2">Belongs to the class-III pyridine nucleotide-disulfide oxidoreductase family.</text>
</comment>
<dbReference type="EMBL" id="PZJG01000002">
    <property type="protein sequence ID" value="RAK49848.1"/>
    <property type="molecule type" value="Genomic_DNA"/>
</dbReference>
<dbReference type="Pfam" id="PF00581">
    <property type="entry name" value="Rhodanese"/>
    <property type="match status" value="1"/>
</dbReference>
<dbReference type="Pfam" id="PF01206">
    <property type="entry name" value="TusA"/>
    <property type="match status" value="1"/>
</dbReference>
<dbReference type="InterPro" id="IPR001455">
    <property type="entry name" value="TusA-like"/>
</dbReference>
<dbReference type="Gene3D" id="3.30.110.40">
    <property type="entry name" value="TusA-like domain"/>
    <property type="match status" value="1"/>
</dbReference>
<dbReference type="Gene3D" id="3.50.50.60">
    <property type="entry name" value="FAD/NAD(P)-binding domain"/>
    <property type="match status" value="2"/>
</dbReference>
<dbReference type="SUPFAM" id="SSF52821">
    <property type="entry name" value="Rhodanese/Cell cycle control phosphatase"/>
    <property type="match status" value="1"/>
</dbReference>
<dbReference type="InterPro" id="IPR027396">
    <property type="entry name" value="DsrEFH-like"/>
</dbReference>
<keyword evidence="3" id="KW-0285">Flavoprotein</keyword>
<dbReference type="OrthoDB" id="9802028at2"/>
<dbReference type="SUPFAM" id="SSF64307">
    <property type="entry name" value="SirA-like"/>
    <property type="match status" value="1"/>
</dbReference>
<dbReference type="Gene3D" id="3.40.250.10">
    <property type="entry name" value="Rhodanese-like domain"/>
    <property type="match status" value="1"/>
</dbReference>
<dbReference type="InterPro" id="IPR050260">
    <property type="entry name" value="FAD-bd_OxRdtase"/>
</dbReference>
<gene>
    <name evidence="6" type="ORF">BHX94_05395</name>
</gene>
<sequence length="828" mass="91033">MNRKIVIVGGVAGGASAAARLRRLNEQDDITLIERGSYVSFANCGLPYHIGDEIKDRSKLLIQTPELMESRMNINVMTDTNVVAINRENKIITIERDGQPSEMAYDVLILSTGAKPIQVPIEGADLEHVFSLRNIPDMDKIIAHIKENNVKSAAVIGGGFIGLEMAENLKAIDLDVALFELGEQVMPGIDMDMAVELHNHMISKGVDLRLKQSIEKIDEHTVVSSNGDVVNADMIIMAIGVIPESTLAEEAGLDLGVKKAIKTNDVFQTSDESIYAIGDVAEVTHAISEQDAHIPLAWIANRQGRLLADHLNGKTIEKFNPIGTAIAKVFDLNVASTGLNEKVLKTLGKQYHVIHVSGQSNASYYPGATPMTIKVIFSPEGEIYGAQIVGRKGIDKRIDLIASAITFGQKVTDLQRIEIAYAPPFSSAKDPVNMAGYIAQNVLEDNMKLMQVSEIEDTEHQIIDVREPIEYEMGHIKDAKNIPLGELRTRLSEIDKQMPVVIYCQVGQRGYNAARILKNEGFDVINLDGGYKLYKQNYLSQPQNTSNSSQIKDEANINKNNEENINFTEQNEKVNQMTLREDRRFVEASGLQCPGPILKVKENLDGMQDGEQLEIHVTDFGFCQDIESWAKVTGNTVVKNETEGSKVVAVIQKGQSLPVNVMDDSNGHQLVETKTGATMVVFSGDLDKALASFIIATGAASMGKEVTMFFTFWGLNVIKRPGIKVDKQGLDKMFSQMMPKHAGKLPISKMNMGGMGSRMIKHVMNKKKVDSLEVMIEKAQSMGIKMVACTMSMDIMAVSREELIEGVEYGGVATYLGDTEKANLNLFI</sequence>
<comment type="caution">
    <text evidence="6">The sequence shown here is derived from an EMBL/GenBank/DDBJ whole genome shotgun (WGS) entry which is preliminary data.</text>
</comment>
<dbReference type="SMART" id="SM00450">
    <property type="entry name" value="RHOD"/>
    <property type="match status" value="1"/>
</dbReference>
<dbReference type="PROSITE" id="PS01148">
    <property type="entry name" value="UPF0033"/>
    <property type="match status" value="1"/>
</dbReference>
<dbReference type="InterPro" id="IPR004099">
    <property type="entry name" value="Pyr_nucl-diS_OxRdtase_dimer"/>
</dbReference>
<dbReference type="PRINTS" id="PR00368">
    <property type="entry name" value="FADPNR"/>
</dbReference>
<dbReference type="SUPFAM" id="SSF75169">
    <property type="entry name" value="DsrEFH-like"/>
    <property type="match status" value="1"/>
</dbReference>
<evidence type="ECO:0000256" key="4">
    <source>
        <dbReference type="ARBA" id="ARBA00022827"/>
    </source>
</evidence>
<keyword evidence="4" id="KW-0274">FAD</keyword>
<evidence type="ECO:0000256" key="2">
    <source>
        <dbReference type="ARBA" id="ARBA00009130"/>
    </source>
</evidence>
<dbReference type="Proteomes" id="UP000249579">
    <property type="component" value="Unassembled WGS sequence"/>
</dbReference>